<dbReference type="AlphaFoldDB" id="A0A2X3CL43"/>
<dbReference type="EMBL" id="UASN01000022">
    <property type="protein sequence ID" value="SQC17628.1"/>
    <property type="molecule type" value="Genomic_DNA"/>
</dbReference>
<accession>A0A2X3CL43</accession>
<sequence>MPYTMLGIAASSSIAMPSGRLSQAGDNSVRNSAMPKLTGTAISSAIKEVTRVP</sequence>
<reference evidence="1 2" key="1">
    <citation type="submission" date="2018-06" db="EMBL/GenBank/DDBJ databases">
        <authorList>
            <consortium name="Pathogen Informatics"/>
            <person name="Doyle S."/>
        </authorList>
    </citation>
    <scope>NUCLEOTIDE SEQUENCE [LARGE SCALE GENOMIC DNA]</scope>
    <source>
        <strain evidence="1 2">NCTC9601</strain>
    </source>
</reference>
<evidence type="ECO:0000313" key="2">
    <source>
        <dbReference type="Proteomes" id="UP000251123"/>
    </source>
</evidence>
<proteinExistence type="predicted"/>
<name>A0A2X3CL43_KLEPN</name>
<gene>
    <name evidence="1" type="ORF">NCTC9601_04822</name>
</gene>
<organism evidence="1 2">
    <name type="scientific">Klebsiella pneumoniae</name>
    <dbReference type="NCBI Taxonomy" id="573"/>
    <lineage>
        <taxon>Bacteria</taxon>
        <taxon>Pseudomonadati</taxon>
        <taxon>Pseudomonadota</taxon>
        <taxon>Gammaproteobacteria</taxon>
        <taxon>Enterobacterales</taxon>
        <taxon>Enterobacteriaceae</taxon>
        <taxon>Klebsiella/Raoultella group</taxon>
        <taxon>Klebsiella</taxon>
        <taxon>Klebsiella pneumoniae complex</taxon>
    </lineage>
</organism>
<evidence type="ECO:0000313" key="1">
    <source>
        <dbReference type="EMBL" id="SQC17628.1"/>
    </source>
</evidence>
<dbReference type="Proteomes" id="UP000251123">
    <property type="component" value="Unassembled WGS sequence"/>
</dbReference>
<protein>
    <submittedName>
        <fullName evidence="1">Uncharacterized protein</fullName>
    </submittedName>
</protein>